<dbReference type="EnsemblBacteria" id="AAK89226">
    <property type="protein sequence ID" value="AAK89226"/>
    <property type="gene ID" value="Atu4213"/>
</dbReference>
<protein>
    <submittedName>
        <fullName evidence="1">Uncharacterized protein</fullName>
    </submittedName>
</protein>
<sequence>MDEAPNSEDARSTAFLKRGSRIRPGMHMHRFVAQANRSTTRFSTNEAPPCLGEVALFASAMLHSFQAKLLERRNWTPAPCVSYGGFSGESFEAFTAYAWSKWTARTFTRPRPTASILFSQGRQSRE</sequence>
<dbReference type="AlphaFoldDB" id="A9CG83"/>
<organism evidence="1 2">
    <name type="scientific">Agrobacterium fabrum (strain C58 / ATCC 33970)</name>
    <name type="common">Agrobacterium tumefaciens (strain C58)</name>
    <dbReference type="NCBI Taxonomy" id="176299"/>
    <lineage>
        <taxon>Bacteria</taxon>
        <taxon>Pseudomonadati</taxon>
        <taxon>Pseudomonadota</taxon>
        <taxon>Alphaproteobacteria</taxon>
        <taxon>Hyphomicrobiales</taxon>
        <taxon>Rhizobiaceae</taxon>
        <taxon>Rhizobium/Agrobacterium group</taxon>
        <taxon>Agrobacterium</taxon>
        <taxon>Agrobacterium tumefaciens complex</taxon>
    </lineage>
</organism>
<reference evidence="1 2" key="1">
    <citation type="journal article" date="2001" name="Science">
        <title>The genome of the natural genetic engineer Agrobacterium tumefaciens C58.</title>
        <authorList>
            <person name="Wood D.W."/>
            <person name="Setubal J.C."/>
            <person name="Kaul R."/>
            <person name="Monks D.E."/>
            <person name="Kitajima J.P."/>
            <person name="Okura V.K."/>
            <person name="Zhou Y."/>
            <person name="Chen L."/>
            <person name="Wood G.E."/>
            <person name="Almeida N.F.Jr."/>
            <person name="Woo L."/>
            <person name="Chen Y."/>
            <person name="Paulsen I.T."/>
            <person name="Eisen J.A."/>
            <person name="Karp P.D."/>
            <person name="Bovee D.Sr."/>
            <person name="Chapman P."/>
            <person name="Clendenning J."/>
            <person name="Deatherage G."/>
            <person name="Gillet W."/>
            <person name="Grant C."/>
            <person name="Kutyavin T."/>
            <person name="Levy R."/>
            <person name="Li M.J."/>
            <person name="McClelland E."/>
            <person name="Palmieri A."/>
            <person name="Raymond C."/>
            <person name="Rouse G."/>
            <person name="Saenphimmachak C."/>
            <person name="Wu Z."/>
            <person name="Romero P."/>
            <person name="Gordon D."/>
            <person name="Zhang S."/>
            <person name="Yoo H."/>
            <person name="Tao Y."/>
            <person name="Biddle P."/>
            <person name="Jung M."/>
            <person name="Krespan W."/>
            <person name="Perry M."/>
            <person name="Gordon-Kamm B."/>
            <person name="Liao L."/>
            <person name="Kim S."/>
            <person name="Hendrick C."/>
            <person name="Zhao Z.Y."/>
            <person name="Dolan M."/>
            <person name="Chumley F."/>
            <person name="Tingey S.V."/>
            <person name="Tomb J.F."/>
            <person name="Gordon M.P."/>
            <person name="Olson M.V."/>
            <person name="Nester E.W."/>
        </authorList>
    </citation>
    <scope>NUCLEOTIDE SEQUENCE [LARGE SCALE GENOMIC DNA]</scope>
    <source>
        <strain evidence="2">C58 / ATCC 33970</strain>
    </source>
</reference>
<evidence type="ECO:0000313" key="2">
    <source>
        <dbReference type="Proteomes" id="UP000000813"/>
    </source>
</evidence>
<gene>
    <name evidence="1" type="ordered locus">Atu4213</name>
</gene>
<name>A9CG83_AGRFC</name>
<reference evidence="1 2" key="2">
    <citation type="journal article" date="2001" name="Science">
        <title>Genome sequence of the plant pathogen and biotechnology agent Agrobacterium tumefaciens C58.</title>
        <authorList>
            <person name="Goodner B."/>
            <person name="Hinkle G."/>
            <person name="Gattung S."/>
            <person name="Miller N."/>
            <person name="Blanchard M."/>
            <person name="Qurollo B."/>
            <person name="Goldman B.S."/>
            <person name="Cao Y."/>
            <person name="Askenazi M."/>
            <person name="Halling C."/>
            <person name="Mullin L."/>
            <person name="Houmiel K."/>
            <person name="Gordon J."/>
            <person name="Vaudin M."/>
            <person name="Iartchouk O."/>
            <person name="Epp A."/>
            <person name="Liu F."/>
            <person name="Wollam C."/>
            <person name="Allinger M."/>
            <person name="Doughty D."/>
            <person name="Scott C."/>
            <person name="Lappas C."/>
            <person name="Markelz B."/>
            <person name="Flanagan C."/>
            <person name="Crowell C."/>
            <person name="Gurson J."/>
            <person name="Lomo C."/>
            <person name="Sear C."/>
            <person name="Strub G."/>
            <person name="Cielo C."/>
            <person name="Slater S."/>
        </authorList>
    </citation>
    <scope>NUCLEOTIDE SEQUENCE [LARGE SCALE GENOMIC DNA]</scope>
    <source>
        <strain evidence="2">C58 / ATCC 33970</strain>
    </source>
</reference>
<evidence type="ECO:0000313" key="1">
    <source>
        <dbReference type="EMBL" id="AAK89226.2"/>
    </source>
</evidence>
<dbReference type="HOGENOM" id="CLU_1976853_0_0_5"/>
<keyword evidence="2" id="KW-1185">Reference proteome</keyword>
<dbReference type="KEGG" id="atu:Atu4213"/>
<dbReference type="Proteomes" id="UP000000813">
    <property type="component" value="Chromosome linear"/>
</dbReference>
<accession>A9CG83</accession>
<dbReference type="EMBL" id="AE007870">
    <property type="protein sequence ID" value="AAK89226.2"/>
    <property type="molecule type" value="Genomic_DNA"/>
</dbReference>
<proteinExistence type="predicted"/>
<dbReference type="OrthoDB" id="1395176at2"/>